<evidence type="ECO:0000256" key="1">
    <source>
        <dbReference type="SAM" id="MobiDB-lite"/>
    </source>
</evidence>
<dbReference type="Pfam" id="PF02469">
    <property type="entry name" value="Fasciclin"/>
    <property type="match status" value="2"/>
</dbReference>
<dbReference type="InterPro" id="IPR000782">
    <property type="entry name" value="FAS1_domain"/>
</dbReference>
<dbReference type="Gene3D" id="2.30.180.10">
    <property type="entry name" value="FAS1 domain"/>
    <property type="match status" value="2"/>
</dbReference>
<feature type="domain" description="FAS1" evidence="2">
    <location>
        <begin position="104"/>
        <end position="233"/>
    </location>
</feature>
<feature type="region of interest" description="Disordered" evidence="1">
    <location>
        <begin position="1"/>
        <end position="49"/>
    </location>
</feature>
<dbReference type="GO" id="GO:0005615">
    <property type="term" value="C:extracellular space"/>
    <property type="evidence" value="ECO:0007669"/>
    <property type="project" value="TreeGrafter"/>
</dbReference>
<keyword evidence="4" id="KW-1185">Reference proteome</keyword>
<dbReference type="PANTHER" id="PTHR10900">
    <property type="entry name" value="PERIOSTIN-RELATED"/>
    <property type="match status" value="1"/>
</dbReference>
<dbReference type="InterPro" id="IPR050904">
    <property type="entry name" value="Adhesion/Biosynth-related"/>
</dbReference>
<accession>A0A443SAF5</accession>
<dbReference type="STRING" id="299467.A0A443SAF5"/>
<evidence type="ECO:0000313" key="3">
    <source>
        <dbReference type="EMBL" id="RWS24513.1"/>
    </source>
</evidence>
<dbReference type="AlphaFoldDB" id="A0A443SAF5"/>
<dbReference type="GO" id="GO:0030198">
    <property type="term" value="P:extracellular matrix organization"/>
    <property type="evidence" value="ECO:0007669"/>
    <property type="project" value="TreeGrafter"/>
</dbReference>
<dbReference type="InterPro" id="IPR036378">
    <property type="entry name" value="FAS1_dom_sf"/>
</dbReference>
<evidence type="ECO:0000259" key="2">
    <source>
        <dbReference type="PROSITE" id="PS50213"/>
    </source>
</evidence>
<organism evidence="3 4">
    <name type="scientific">Leptotrombidium deliense</name>
    <dbReference type="NCBI Taxonomy" id="299467"/>
    <lineage>
        <taxon>Eukaryota</taxon>
        <taxon>Metazoa</taxon>
        <taxon>Ecdysozoa</taxon>
        <taxon>Arthropoda</taxon>
        <taxon>Chelicerata</taxon>
        <taxon>Arachnida</taxon>
        <taxon>Acari</taxon>
        <taxon>Acariformes</taxon>
        <taxon>Trombidiformes</taxon>
        <taxon>Prostigmata</taxon>
        <taxon>Anystina</taxon>
        <taxon>Parasitengona</taxon>
        <taxon>Trombiculoidea</taxon>
        <taxon>Trombiculidae</taxon>
        <taxon>Leptotrombidium</taxon>
    </lineage>
</organism>
<sequence length="347" mass="38210">MQINNGNENSNTNDNDDFFEENDKSARVAEPTTPATNGHQNAKKVDLKNEKQVLKETEKEDVAILKPFPKSLPLQATSCPISCIASCAPRTDTVSDGSLSIVETANALECGDFVKDFASFETIVQNLMDLSTNGYTLFLPTNNAYSRLPKNLIDHFKKNPMELNQLIENHFIMSSHTLEDMRIASQLEPRAMNAKLRITSTNDLGVTVNGQRLVSANQKGPQSGVIHTIDGLLYPIANKDIMQTLKSCNRFDGFVTLADGTGISDILSKGGPYSVFVPSNEALQKIPDSDLNKIRSNLTALKGNLVEANVSPLYRADIPASNGVIHVLDWILKPEDHDWCENILLPR</sequence>
<comment type="caution">
    <text evidence="3">The sequence shown here is derived from an EMBL/GenBank/DDBJ whole genome shotgun (WGS) entry which is preliminary data.</text>
</comment>
<dbReference type="OrthoDB" id="286301at2759"/>
<dbReference type="GO" id="GO:0031012">
    <property type="term" value="C:extracellular matrix"/>
    <property type="evidence" value="ECO:0007669"/>
    <property type="project" value="TreeGrafter"/>
</dbReference>
<dbReference type="GO" id="GO:0007155">
    <property type="term" value="P:cell adhesion"/>
    <property type="evidence" value="ECO:0007669"/>
    <property type="project" value="TreeGrafter"/>
</dbReference>
<protein>
    <submittedName>
        <fullName evidence="3">Transcription factor SPT20-like protein</fullName>
    </submittedName>
</protein>
<reference evidence="3 4" key="1">
    <citation type="journal article" date="2018" name="Gigascience">
        <title>Genomes of trombidid mites reveal novel predicted allergens and laterally-transferred genes associated with secondary metabolism.</title>
        <authorList>
            <person name="Dong X."/>
            <person name="Chaisiri K."/>
            <person name="Xia D."/>
            <person name="Armstrong S.D."/>
            <person name="Fang Y."/>
            <person name="Donnelly M.J."/>
            <person name="Kadowaki T."/>
            <person name="McGarry J.W."/>
            <person name="Darby A.C."/>
            <person name="Makepeace B.L."/>
        </authorList>
    </citation>
    <scope>NUCLEOTIDE SEQUENCE [LARGE SCALE GENOMIC DNA]</scope>
    <source>
        <strain evidence="3">UoL-UT</strain>
    </source>
</reference>
<feature type="domain" description="FAS1" evidence="2">
    <location>
        <begin position="238"/>
        <end position="332"/>
    </location>
</feature>
<evidence type="ECO:0000313" key="4">
    <source>
        <dbReference type="Proteomes" id="UP000288716"/>
    </source>
</evidence>
<dbReference type="EMBL" id="NCKV01004780">
    <property type="protein sequence ID" value="RWS24513.1"/>
    <property type="molecule type" value="Genomic_DNA"/>
</dbReference>
<dbReference type="PANTHER" id="PTHR10900:SF77">
    <property type="entry name" value="FI19380P1"/>
    <property type="match status" value="1"/>
</dbReference>
<dbReference type="PROSITE" id="PS50213">
    <property type="entry name" value="FAS1"/>
    <property type="match status" value="2"/>
</dbReference>
<dbReference type="GO" id="GO:0050839">
    <property type="term" value="F:cell adhesion molecule binding"/>
    <property type="evidence" value="ECO:0007669"/>
    <property type="project" value="TreeGrafter"/>
</dbReference>
<feature type="compositionally biased region" description="Low complexity" evidence="1">
    <location>
        <begin position="1"/>
        <end position="13"/>
    </location>
</feature>
<proteinExistence type="predicted"/>
<gene>
    <name evidence="3" type="ORF">B4U80_03351</name>
</gene>
<dbReference type="SUPFAM" id="SSF82153">
    <property type="entry name" value="FAS1 domain"/>
    <property type="match status" value="2"/>
</dbReference>
<dbReference type="VEuPathDB" id="VectorBase:LDEU007527"/>
<dbReference type="SMART" id="SM00554">
    <property type="entry name" value="FAS1"/>
    <property type="match status" value="2"/>
</dbReference>
<name>A0A443SAF5_9ACAR</name>
<dbReference type="Proteomes" id="UP000288716">
    <property type="component" value="Unassembled WGS sequence"/>
</dbReference>